<dbReference type="AlphaFoldDB" id="A0A284S0R8"/>
<protein>
    <submittedName>
        <fullName evidence="1">Uncharacterized protein</fullName>
    </submittedName>
</protein>
<proteinExistence type="predicted"/>
<evidence type="ECO:0000313" key="2">
    <source>
        <dbReference type="Proteomes" id="UP000219338"/>
    </source>
</evidence>
<dbReference type="STRING" id="47428.A0A284S0R8"/>
<organism evidence="1 2">
    <name type="scientific">Armillaria ostoyae</name>
    <name type="common">Armillaria root rot fungus</name>
    <dbReference type="NCBI Taxonomy" id="47428"/>
    <lineage>
        <taxon>Eukaryota</taxon>
        <taxon>Fungi</taxon>
        <taxon>Dikarya</taxon>
        <taxon>Basidiomycota</taxon>
        <taxon>Agaricomycotina</taxon>
        <taxon>Agaricomycetes</taxon>
        <taxon>Agaricomycetidae</taxon>
        <taxon>Agaricales</taxon>
        <taxon>Marasmiineae</taxon>
        <taxon>Physalacriaceae</taxon>
        <taxon>Armillaria</taxon>
    </lineage>
</organism>
<sequence length="539" mass="60327">MAPRRYNIKIQGKIYWKLVAEYDNSLNDGKITHEQTLEKKASCTFSTFRQAIDSETKKAIQRGAVKAEAGASYSPVSASVSAEYDSSKEINDLMENATRSQTEEEQVTKSTFKRTLVVEIGPWSKLILYQQWFSAAGVDVESDVISTNPERGKESKIIDIDVVIEEQEFIKDVKVVYSDQASGKPDGRVLEYTGRDDDINAGAKGKCVSLVPVYTNDIREAAVSFENITQGDASREGLSDITKGDGGAFRYLVPYKNERDHKKIYELALGRFNQGCSAEKIRSLGYDYSTYNINAGRDGDVTVLYLLWKSKFASKSDLASAASYFTFAPTMLSMLLLPPKDSPHRPSLPLCTHLRLRAPASRHSPREGEILRQRHVSTSGEQGDGVVEIVTLQKAWSSKMRRRKLSDPRTKSSSLERPTRCHNISAAGKRGHGVEIATDLWEAWSSYEVEDVEHKIRSQTSKTLWTMILHQRNVYTFGEQGRGTAHISCDAFHEESLGSRETPPGAILFSFYSRRPCMNLNEESTTGHLPPLNPSRLIK</sequence>
<reference evidence="2" key="1">
    <citation type="journal article" date="2017" name="Nat. Ecol. Evol.">
        <title>Genome expansion and lineage-specific genetic innovations in the forest pathogenic fungi Armillaria.</title>
        <authorList>
            <person name="Sipos G."/>
            <person name="Prasanna A.N."/>
            <person name="Walter M.C."/>
            <person name="O'Connor E."/>
            <person name="Balint B."/>
            <person name="Krizsan K."/>
            <person name="Kiss B."/>
            <person name="Hess J."/>
            <person name="Varga T."/>
            <person name="Slot J."/>
            <person name="Riley R."/>
            <person name="Boka B."/>
            <person name="Rigling D."/>
            <person name="Barry K."/>
            <person name="Lee J."/>
            <person name="Mihaltcheva S."/>
            <person name="LaButti K."/>
            <person name="Lipzen A."/>
            <person name="Waldron R."/>
            <person name="Moloney N.M."/>
            <person name="Sperisen C."/>
            <person name="Kredics L."/>
            <person name="Vagvoelgyi C."/>
            <person name="Patrignani A."/>
            <person name="Fitzpatrick D."/>
            <person name="Nagy I."/>
            <person name="Doyle S."/>
            <person name="Anderson J.B."/>
            <person name="Grigoriev I.V."/>
            <person name="Gueldener U."/>
            <person name="Muensterkoetter M."/>
            <person name="Nagy L.G."/>
        </authorList>
    </citation>
    <scope>NUCLEOTIDE SEQUENCE [LARGE SCALE GENOMIC DNA]</scope>
    <source>
        <strain evidence="2">C18/9</strain>
    </source>
</reference>
<keyword evidence="2" id="KW-1185">Reference proteome</keyword>
<evidence type="ECO:0000313" key="1">
    <source>
        <dbReference type="EMBL" id="SJL14602.1"/>
    </source>
</evidence>
<dbReference type="EMBL" id="FUEG01000024">
    <property type="protein sequence ID" value="SJL14602.1"/>
    <property type="molecule type" value="Genomic_DNA"/>
</dbReference>
<name>A0A284S0R8_ARMOS</name>
<accession>A0A284S0R8</accession>
<dbReference type="OrthoDB" id="1046782at2759"/>
<dbReference type="Proteomes" id="UP000219338">
    <property type="component" value="Unassembled WGS sequence"/>
</dbReference>
<gene>
    <name evidence="1" type="ORF">ARMOST_18065</name>
</gene>